<feature type="region of interest" description="Disordered" evidence="1">
    <location>
        <begin position="65"/>
        <end position="97"/>
    </location>
</feature>
<protein>
    <submittedName>
        <fullName evidence="2">Uncharacterized protein</fullName>
    </submittedName>
</protein>
<keyword evidence="3" id="KW-1185">Reference proteome</keyword>
<sequence length="97" mass="10747">MNATQQHMLDAYRATRLGAPVPPAPGLNDWQAVREVRDYWRFRAVAEGRPPLARRLRTALTRLLGLRTPAARDSGPRPRPRTARPRPAGSGTPRACG</sequence>
<evidence type="ECO:0000256" key="1">
    <source>
        <dbReference type="SAM" id="MobiDB-lite"/>
    </source>
</evidence>
<dbReference type="RefSeq" id="WP_344495294.1">
    <property type="nucleotide sequence ID" value="NZ_BAAAUD010000033.1"/>
</dbReference>
<gene>
    <name evidence="2" type="ORF">GCM10010446_30300</name>
</gene>
<dbReference type="Proteomes" id="UP001500403">
    <property type="component" value="Unassembled WGS sequence"/>
</dbReference>
<proteinExistence type="predicted"/>
<evidence type="ECO:0000313" key="2">
    <source>
        <dbReference type="EMBL" id="GAA2942951.1"/>
    </source>
</evidence>
<name>A0ABN3X9K0_9ACTN</name>
<organism evidence="2 3">
    <name type="scientific">Streptomyces enissocaesilis</name>
    <dbReference type="NCBI Taxonomy" id="332589"/>
    <lineage>
        <taxon>Bacteria</taxon>
        <taxon>Bacillati</taxon>
        <taxon>Actinomycetota</taxon>
        <taxon>Actinomycetes</taxon>
        <taxon>Kitasatosporales</taxon>
        <taxon>Streptomycetaceae</taxon>
        <taxon>Streptomyces</taxon>
        <taxon>Streptomyces rochei group</taxon>
    </lineage>
</organism>
<reference evidence="2 3" key="1">
    <citation type="journal article" date="2019" name="Int. J. Syst. Evol. Microbiol.">
        <title>The Global Catalogue of Microorganisms (GCM) 10K type strain sequencing project: providing services to taxonomists for standard genome sequencing and annotation.</title>
        <authorList>
            <consortium name="The Broad Institute Genomics Platform"/>
            <consortium name="The Broad Institute Genome Sequencing Center for Infectious Disease"/>
            <person name="Wu L."/>
            <person name="Ma J."/>
        </authorList>
    </citation>
    <scope>NUCLEOTIDE SEQUENCE [LARGE SCALE GENOMIC DNA]</scope>
    <source>
        <strain evidence="2 3">JCM 9088</strain>
    </source>
</reference>
<accession>A0ABN3X9K0</accession>
<comment type="caution">
    <text evidence="2">The sequence shown here is derived from an EMBL/GenBank/DDBJ whole genome shotgun (WGS) entry which is preliminary data.</text>
</comment>
<dbReference type="EMBL" id="BAAAUD010000033">
    <property type="protein sequence ID" value="GAA2942951.1"/>
    <property type="molecule type" value="Genomic_DNA"/>
</dbReference>
<evidence type="ECO:0000313" key="3">
    <source>
        <dbReference type="Proteomes" id="UP001500403"/>
    </source>
</evidence>